<keyword evidence="1" id="KW-0732">Signal</keyword>
<proteinExistence type="predicted"/>
<name>A0A9D4R2C2_DREPO</name>
<evidence type="ECO:0008006" key="4">
    <source>
        <dbReference type="Google" id="ProtNLM"/>
    </source>
</evidence>
<evidence type="ECO:0000313" key="3">
    <source>
        <dbReference type="Proteomes" id="UP000828390"/>
    </source>
</evidence>
<dbReference type="SUPFAM" id="SSF49785">
    <property type="entry name" value="Galactose-binding domain-like"/>
    <property type="match status" value="1"/>
</dbReference>
<comment type="caution">
    <text evidence="2">The sequence shown here is derived from an EMBL/GenBank/DDBJ whole genome shotgun (WGS) entry which is preliminary data.</text>
</comment>
<accession>A0A9D4R2C2</accession>
<reference evidence="2" key="1">
    <citation type="journal article" date="2019" name="bioRxiv">
        <title>The Genome of the Zebra Mussel, Dreissena polymorpha: A Resource for Invasive Species Research.</title>
        <authorList>
            <person name="McCartney M.A."/>
            <person name="Auch B."/>
            <person name="Kono T."/>
            <person name="Mallez S."/>
            <person name="Zhang Y."/>
            <person name="Obille A."/>
            <person name="Becker A."/>
            <person name="Abrahante J.E."/>
            <person name="Garbe J."/>
            <person name="Badalamenti J.P."/>
            <person name="Herman A."/>
            <person name="Mangelson H."/>
            <person name="Liachko I."/>
            <person name="Sullivan S."/>
            <person name="Sone E.D."/>
            <person name="Koren S."/>
            <person name="Silverstein K.A.T."/>
            <person name="Beckman K.B."/>
            <person name="Gohl D.M."/>
        </authorList>
    </citation>
    <scope>NUCLEOTIDE SEQUENCE</scope>
    <source>
        <strain evidence="2">Duluth1</strain>
        <tissue evidence="2">Whole animal</tissue>
    </source>
</reference>
<dbReference type="AlphaFoldDB" id="A0A9D4R2C2"/>
<organism evidence="2 3">
    <name type="scientific">Dreissena polymorpha</name>
    <name type="common">Zebra mussel</name>
    <name type="synonym">Mytilus polymorpha</name>
    <dbReference type="NCBI Taxonomy" id="45954"/>
    <lineage>
        <taxon>Eukaryota</taxon>
        <taxon>Metazoa</taxon>
        <taxon>Spiralia</taxon>
        <taxon>Lophotrochozoa</taxon>
        <taxon>Mollusca</taxon>
        <taxon>Bivalvia</taxon>
        <taxon>Autobranchia</taxon>
        <taxon>Heteroconchia</taxon>
        <taxon>Euheterodonta</taxon>
        <taxon>Imparidentia</taxon>
        <taxon>Neoheterodontei</taxon>
        <taxon>Myida</taxon>
        <taxon>Dreissenoidea</taxon>
        <taxon>Dreissenidae</taxon>
        <taxon>Dreissena</taxon>
    </lineage>
</organism>
<dbReference type="InterPro" id="IPR008979">
    <property type="entry name" value="Galactose-bd-like_sf"/>
</dbReference>
<dbReference type="Gene3D" id="2.60.120.260">
    <property type="entry name" value="Galactose-binding domain-like"/>
    <property type="match status" value="1"/>
</dbReference>
<dbReference type="Proteomes" id="UP000828390">
    <property type="component" value="Unassembled WGS sequence"/>
</dbReference>
<feature type="chain" id="PRO_5038593710" description="F5/8 type C domain-containing protein" evidence="1">
    <location>
        <begin position="20"/>
        <end position="376"/>
    </location>
</feature>
<keyword evidence="3" id="KW-1185">Reference proteome</keyword>
<protein>
    <recommendedName>
        <fullName evidence="4">F5/8 type C domain-containing protein</fullName>
    </recommendedName>
</protein>
<gene>
    <name evidence="2" type="ORF">DPMN_094880</name>
</gene>
<reference evidence="2" key="2">
    <citation type="submission" date="2020-11" db="EMBL/GenBank/DDBJ databases">
        <authorList>
            <person name="McCartney M.A."/>
            <person name="Auch B."/>
            <person name="Kono T."/>
            <person name="Mallez S."/>
            <person name="Becker A."/>
            <person name="Gohl D.M."/>
            <person name="Silverstein K.A.T."/>
            <person name="Koren S."/>
            <person name="Bechman K.B."/>
            <person name="Herman A."/>
            <person name="Abrahante J.E."/>
            <person name="Garbe J."/>
        </authorList>
    </citation>
    <scope>NUCLEOTIDE SEQUENCE</scope>
    <source>
        <strain evidence="2">Duluth1</strain>
        <tissue evidence="2">Whole animal</tissue>
    </source>
</reference>
<dbReference type="EMBL" id="JAIWYP010000003">
    <property type="protein sequence ID" value="KAH3852374.1"/>
    <property type="molecule type" value="Genomic_DNA"/>
</dbReference>
<evidence type="ECO:0000256" key="1">
    <source>
        <dbReference type="SAM" id="SignalP"/>
    </source>
</evidence>
<sequence length="376" mass="41433">MKIRLLIAAFTACLPTSIAWDPDAGLMVSYTKSAIESVSSTSGSYMERVIDGDDNTNWVSGSCLPNFYMNRPDVNVLFGKFHEGKCAVNGVDALNMDHVTDGTPYTSFDVHSFNKSVFSLTLDSPTILHVISLSGKYNDDVHLYAVASGSKHFLQAIGTSSNYQNVNTFPPNVSITAIELVSNSSFNINELSALAENGCIERITVDLGANKHVGTVRTRHWAGTNSTSHLVLMLSTDRKSWKTVAELDPNTLRAITTSVSSQVARYIAMEYTVNLRNYNKVYCYEIDAWDEHGAWGPPIASKPQTKTFRELLGVNGIWGWGTQKYSSQLTNDMSGPLLYNKLASHARNYHNLNWDVTDPDTDPEYSEMAAGRGTQA</sequence>
<feature type="signal peptide" evidence="1">
    <location>
        <begin position="1"/>
        <end position="19"/>
    </location>
</feature>
<evidence type="ECO:0000313" key="2">
    <source>
        <dbReference type="EMBL" id="KAH3852374.1"/>
    </source>
</evidence>